<proteinExistence type="predicted"/>
<feature type="transmembrane region" description="Helical" evidence="1">
    <location>
        <begin position="53"/>
        <end position="73"/>
    </location>
</feature>
<accession>A0A151U654</accession>
<dbReference type="EMBL" id="CM003604">
    <property type="protein sequence ID" value="KYP74701.1"/>
    <property type="molecule type" value="Genomic_DNA"/>
</dbReference>
<gene>
    <name evidence="2" type="ORF">KK1_007388</name>
</gene>
<keyword evidence="1" id="KW-0812">Transmembrane</keyword>
<dbReference type="AlphaFoldDB" id="A0A151U654"/>
<protein>
    <submittedName>
        <fullName evidence="2">Uncharacterized protein</fullName>
    </submittedName>
</protein>
<sequence length="93" mass="10787">WVQIIRPKYGCGNKMLLEVKGRSWDSQVWKGFVAIWNQVVDNTRWVIQNGLSVYVWLDKWLFSSVALILVVIYPPPLHVYNCKVVEYVGGDGF</sequence>
<dbReference type="Proteomes" id="UP000075243">
    <property type="component" value="Chromosome 2"/>
</dbReference>
<feature type="non-terminal residue" evidence="2">
    <location>
        <position position="1"/>
    </location>
</feature>
<reference evidence="2 3" key="1">
    <citation type="journal article" date="2012" name="Nat. Biotechnol.">
        <title>Draft genome sequence of pigeonpea (Cajanus cajan), an orphan legume crop of resource-poor farmers.</title>
        <authorList>
            <person name="Varshney R.K."/>
            <person name="Chen W."/>
            <person name="Li Y."/>
            <person name="Bharti A.K."/>
            <person name="Saxena R.K."/>
            <person name="Schlueter J.A."/>
            <person name="Donoghue M.T."/>
            <person name="Azam S."/>
            <person name="Fan G."/>
            <person name="Whaley A.M."/>
            <person name="Farmer A.D."/>
            <person name="Sheridan J."/>
            <person name="Iwata A."/>
            <person name="Tuteja R."/>
            <person name="Penmetsa R.V."/>
            <person name="Wu W."/>
            <person name="Upadhyaya H.D."/>
            <person name="Yang S.P."/>
            <person name="Shah T."/>
            <person name="Saxena K.B."/>
            <person name="Michael T."/>
            <person name="McCombie W.R."/>
            <person name="Yang B."/>
            <person name="Zhang G."/>
            <person name="Yang H."/>
            <person name="Wang J."/>
            <person name="Spillane C."/>
            <person name="Cook D.R."/>
            <person name="May G.D."/>
            <person name="Xu X."/>
            <person name="Jackson S.A."/>
        </authorList>
    </citation>
    <scope>NUCLEOTIDE SEQUENCE [LARGE SCALE GENOMIC DNA]</scope>
    <source>
        <strain evidence="3">cv. Asha</strain>
    </source>
</reference>
<dbReference type="Gramene" id="C.cajan_07187.t">
    <property type="protein sequence ID" value="C.cajan_07187.t.cds1"/>
    <property type="gene ID" value="C.cajan_07187"/>
</dbReference>
<keyword evidence="1" id="KW-0472">Membrane</keyword>
<evidence type="ECO:0000256" key="1">
    <source>
        <dbReference type="SAM" id="Phobius"/>
    </source>
</evidence>
<keyword evidence="3" id="KW-1185">Reference proteome</keyword>
<evidence type="ECO:0000313" key="3">
    <source>
        <dbReference type="Proteomes" id="UP000075243"/>
    </source>
</evidence>
<keyword evidence="1" id="KW-1133">Transmembrane helix</keyword>
<evidence type="ECO:0000313" key="2">
    <source>
        <dbReference type="EMBL" id="KYP74701.1"/>
    </source>
</evidence>
<organism evidence="2 3">
    <name type="scientific">Cajanus cajan</name>
    <name type="common">Pigeon pea</name>
    <name type="synonym">Cajanus indicus</name>
    <dbReference type="NCBI Taxonomy" id="3821"/>
    <lineage>
        <taxon>Eukaryota</taxon>
        <taxon>Viridiplantae</taxon>
        <taxon>Streptophyta</taxon>
        <taxon>Embryophyta</taxon>
        <taxon>Tracheophyta</taxon>
        <taxon>Spermatophyta</taxon>
        <taxon>Magnoliopsida</taxon>
        <taxon>eudicotyledons</taxon>
        <taxon>Gunneridae</taxon>
        <taxon>Pentapetalae</taxon>
        <taxon>rosids</taxon>
        <taxon>fabids</taxon>
        <taxon>Fabales</taxon>
        <taxon>Fabaceae</taxon>
        <taxon>Papilionoideae</taxon>
        <taxon>50 kb inversion clade</taxon>
        <taxon>NPAAA clade</taxon>
        <taxon>indigoferoid/millettioid clade</taxon>
        <taxon>Phaseoleae</taxon>
        <taxon>Cajanus</taxon>
    </lineage>
</organism>
<name>A0A151U654_CAJCA</name>